<protein>
    <submittedName>
        <fullName evidence="6">Haloacid dehalogenase superfamily, subfamily IA, variant 3 with third motif having DD or ED</fullName>
    </submittedName>
</protein>
<dbReference type="InterPro" id="IPR023214">
    <property type="entry name" value="HAD_sf"/>
</dbReference>
<dbReference type="PANTHER" id="PTHR46193:SF18">
    <property type="entry name" value="HEXITOL PHOSPHATASE B"/>
    <property type="match status" value="1"/>
</dbReference>
<keyword evidence="7" id="KW-1185">Reference proteome</keyword>
<dbReference type="EMBL" id="FMZB01000002">
    <property type="protein sequence ID" value="SDC44532.1"/>
    <property type="molecule type" value="Genomic_DNA"/>
</dbReference>
<dbReference type="OrthoDB" id="9797743at2"/>
<dbReference type="InterPro" id="IPR006439">
    <property type="entry name" value="HAD-SF_hydro_IA"/>
</dbReference>
<evidence type="ECO:0000256" key="4">
    <source>
        <dbReference type="ARBA" id="ARBA00022842"/>
    </source>
</evidence>
<gene>
    <name evidence="6" type="ORF">SAMN05421663_102442</name>
</gene>
<dbReference type="CDD" id="cd07505">
    <property type="entry name" value="HAD_BPGM-like"/>
    <property type="match status" value="1"/>
</dbReference>
<dbReference type="AlphaFoldDB" id="A0A1G6LMK9"/>
<dbReference type="STRING" id="361279.SAMN05421663_102442"/>
<dbReference type="NCBIfam" id="TIGR01509">
    <property type="entry name" value="HAD-SF-IA-v3"/>
    <property type="match status" value="1"/>
</dbReference>
<organism evidence="6 7">
    <name type="scientific">Terribacillus halophilus</name>
    <dbReference type="NCBI Taxonomy" id="361279"/>
    <lineage>
        <taxon>Bacteria</taxon>
        <taxon>Bacillati</taxon>
        <taxon>Bacillota</taxon>
        <taxon>Bacilli</taxon>
        <taxon>Bacillales</taxon>
        <taxon>Bacillaceae</taxon>
        <taxon>Terribacillus</taxon>
    </lineage>
</organism>
<evidence type="ECO:0000256" key="2">
    <source>
        <dbReference type="ARBA" id="ARBA00006171"/>
    </source>
</evidence>
<evidence type="ECO:0000313" key="7">
    <source>
        <dbReference type="Proteomes" id="UP000198666"/>
    </source>
</evidence>
<sequence length="228" mass="25652">MKGVIFDFNGTMFLDSHLHEQAWFHMVRKYAAGSITDEEIFTNIHGRTNNEILRHFVSPELSADDIRKLSDEKEGLYRELCLQNEKDLVLTNGLTGILDHLKAQNLPRTIATATVKENVAFYFDVFKLDRWFDFETVTFDDGSFPGKPAPDIFLIAAKKLGLQPSECLVIEDAFSGLTAAKKAGIGKIIAIDPFGKNREAFLQNQLGSDGIIQDFTNFHDILITEPLI</sequence>
<dbReference type="RefSeq" id="WP_093726255.1">
    <property type="nucleotide sequence ID" value="NZ_FMZB01000002.1"/>
</dbReference>
<evidence type="ECO:0000256" key="5">
    <source>
        <dbReference type="ARBA" id="ARBA00023277"/>
    </source>
</evidence>
<evidence type="ECO:0000313" key="6">
    <source>
        <dbReference type="EMBL" id="SDC44532.1"/>
    </source>
</evidence>
<dbReference type="Gene3D" id="1.10.150.240">
    <property type="entry name" value="Putative phosphatase, domain 2"/>
    <property type="match status" value="1"/>
</dbReference>
<evidence type="ECO:0000256" key="3">
    <source>
        <dbReference type="ARBA" id="ARBA00022723"/>
    </source>
</evidence>
<comment type="similarity">
    <text evidence="2">Belongs to the HAD-like hydrolase superfamily. CbbY/CbbZ/Gph/YieH family.</text>
</comment>
<dbReference type="SFLD" id="SFLDG01129">
    <property type="entry name" value="C1.5:_HAD__Beta-PGM__Phosphata"/>
    <property type="match status" value="1"/>
</dbReference>
<dbReference type="Pfam" id="PF00702">
    <property type="entry name" value="Hydrolase"/>
    <property type="match status" value="1"/>
</dbReference>
<comment type="cofactor">
    <cofactor evidence="1">
        <name>Mg(2+)</name>
        <dbReference type="ChEBI" id="CHEBI:18420"/>
    </cofactor>
</comment>
<proteinExistence type="inferred from homology"/>
<dbReference type="GO" id="GO:0046872">
    <property type="term" value="F:metal ion binding"/>
    <property type="evidence" value="ECO:0007669"/>
    <property type="project" value="UniProtKB-KW"/>
</dbReference>
<keyword evidence="5" id="KW-0119">Carbohydrate metabolism</keyword>
<keyword evidence="3" id="KW-0479">Metal-binding</keyword>
<reference evidence="7" key="1">
    <citation type="submission" date="2016-10" db="EMBL/GenBank/DDBJ databases">
        <authorList>
            <person name="Varghese N."/>
            <person name="Submissions S."/>
        </authorList>
    </citation>
    <scope>NUCLEOTIDE SEQUENCE [LARGE SCALE GENOMIC DNA]</scope>
    <source>
        <strain evidence="7">DSM 21620</strain>
    </source>
</reference>
<dbReference type="GO" id="GO:0003824">
    <property type="term" value="F:catalytic activity"/>
    <property type="evidence" value="ECO:0007669"/>
    <property type="project" value="UniProtKB-ARBA"/>
</dbReference>
<keyword evidence="4" id="KW-0460">Magnesium</keyword>
<dbReference type="InterPro" id="IPR023198">
    <property type="entry name" value="PGP-like_dom2"/>
</dbReference>
<dbReference type="Gene3D" id="3.40.50.1000">
    <property type="entry name" value="HAD superfamily/HAD-like"/>
    <property type="match status" value="1"/>
</dbReference>
<dbReference type="InterPro" id="IPR036412">
    <property type="entry name" value="HAD-like_sf"/>
</dbReference>
<dbReference type="Proteomes" id="UP000198666">
    <property type="component" value="Unassembled WGS sequence"/>
</dbReference>
<accession>A0A1G6LMK9</accession>
<dbReference type="SUPFAM" id="SSF56784">
    <property type="entry name" value="HAD-like"/>
    <property type="match status" value="1"/>
</dbReference>
<evidence type="ECO:0000256" key="1">
    <source>
        <dbReference type="ARBA" id="ARBA00001946"/>
    </source>
</evidence>
<name>A0A1G6LMK9_9BACI</name>
<dbReference type="InterPro" id="IPR051600">
    <property type="entry name" value="Beta-PGM-like"/>
</dbReference>
<dbReference type="SFLD" id="SFLDS00003">
    <property type="entry name" value="Haloacid_Dehalogenase"/>
    <property type="match status" value="1"/>
</dbReference>
<dbReference type="PANTHER" id="PTHR46193">
    <property type="entry name" value="6-PHOSPHOGLUCONATE PHOSPHATASE"/>
    <property type="match status" value="1"/>
</dbReference>